<keyword evidence="3" id="KW-1185">Reference proteome</keyword>
<dbReference type="AlphaFoldDB" id="A0A9N8PZG0"/>
<dbReference type="Proteomes" id="UP001154114">
    <property type="component" value="Chromosome 6"/>
</dbReference>
<protein>
    <submittedName>
        <fullName evidence="2">Uncharacterized protein</fullName>
    </submittedName>
</protein>
<organism evidence="2 3">
    <name type="scientific">Chrysodeixis includens</name>
    <name type="common">Soybean looper</name>
    <name type="synonym">Pseudoplusia includens</name>
    <dbReference type="NCBI Taxonomy" id="689277"/>
    <lineage>
        <taxon>Eukaryota</taxon>
        <taxon>Metazoa</taxon>
        <taxon>Ecdysozoa</taxon>
        <taxon>Arthropoda</taxon>
        <taxon>Hexapoda</taxon>
        <taxon>Insecta</taxon>
        <taxon>Pterygota</taxon>
        <taxon>Neoptera</taxon>
        <taxon>Endopterygota</taxon>
        <taxon>Lepidoptera</taxon>
        <taxon>Glossata</taxon>
        <taxon>Ditrysia</taxon>
        <taxon>Noctuoidea</taxon>
        <taxon>Noctuidae</taxon>
        <taxon>Plusiinae</taxon>
        <taxon>Chrysodeixis</taxon>
    </lineage>
</organism>
<evidence type="ECO:0000256" key="1">
    <source>
        <dbReference type="SAM" id="Phobius"/>
    </source>
</evidence>
<accession>A0A9N8PZG0</accession>
<keyword evidence="1" id="KW-0812">Transmembrane</keyword>
<proteinExistence type="predicted"/>
<feature type="transmembrane region" description="Helical" evidence="1">
    <location>
        <begin position="34"/>
        <end position="54"/>
    </location>
</feature>
<reference evidence="2" key="1">
    <citation type="submission" date="2021-12" db="EMBL/GenBank/DDBJ databases">
        <authorList>
            <person name="King R."/>
        </authorList>
    </citation>
    <scope>NUCLEOTIDE SEQUENCE</scope>
</reference>
<name>A0A9N8PZG0_CHRIL</name>
<gene>
    <name evidence="2" type="ORF">CINC_LOCUS11409</name>
</gene>
<dbReference type="EMBL" id="LR824009">
    <property type="protein sequence ID" value="CAD0197122.1"/>
    <property type="molecule type" value="Genomic_DNA"/>
</dbReference>
<evidence type="ECO:0000313" key="2">
    <source>
        <dbReference type="EMBL" id="CAD0197122.1"/>
    </source>
</evidence>
<keyword evidence="1" id="KW-0472">Membrane</keyword>
<keyword evidence="1" id="KW-1133">Transmembrane helix</keyword>
<sequence length="160" mass="19041">MNHAQEPRVVPSYFWSCVTLTDECPFFSTVDPYLYYYGIGVTVLYAAFLLMIFADLKYYWSIDHFQRQIEYYINLVRKKVRHVQLDQRRLMSTQERTEKQLKRSEECKTVVTSIRGALCMDNPREMETLTLYHTETQSSARNAWTASRRSPQSEANEWLL</sequence>
<dbReference type="OrthoDB" id="7298274at2759"/>
<evidence type="ECO:0000313" key="3">
    <source>
        <dbReference type="Proteomes" id="UP001154114"/>
    </source>
</evidence>